<keyword evidence="3 6" id="KW-0812">Transmembrane</keyword>
<dbReference type="AlphaFoldDB" id="A0A6S9LQ96"/>
<dbReference type="EMBL" id="HBIU01062462">
    <property type="protein sequence ID" value="CAE0655456.1"/>
    <property type="molecule type" value="Transcribed_RNA"/>
</dbReference>
<feature type="transmembrane region" description="Helical" evidence="6">
    <location>
        <begin position="328"/>
        <end position="348"/>
    </location>
</feature>
<comment type="caution">
    <text evidence="6">Lacks conserved residue(s) required for the propagation of feature annotation.</text>
</comment>
<feature type="transmembrane region" description="Helical" evidence="6">
    <location>
        <begin position="86"/>
        <end position="106"/>
    </location>
</feature>
<accession>A0A6S9LQ96</accession>
<comment type="subcellular location">
    <subcellularLocation>
        <location evidence="1 6">Membrane</location>
        <topology evidence="1 6">Multi-pass membrane protein</topology>
    </subcellularLocation>
</comment>
<keyword evidence="4 6" id="KW-1133">Transmembrane helix</keyword>
<gene>
    <name evidence="7" type="ORF">HAKA00212_LOCUS26877</name>
</gene>
<evidence type="ECO:0000256" key="4">
    <source>
        <dbReference type="ARBA" id="ARBA00022989"/>
    </source>
</evidence>
<dbReference type="PANTHER" id="PTHR12608:SF6">
    <property type="entry name" value="PROTEIN PAM71, CHLOROPLASTIC"/>
    <property type="match status" value="1"/>
</dbReference>
<dbReference type="Pfam" id="PF01169">
    <property type="entry name" value="GDT1"/>
    <property type="match status" value="2"/>
</dbReference>
<organism evidence="7">
    <name type="scientific">Heterosigma akashiwo</name>
    <name type="common">Chromophytic alga</name>
    <name type="synonym">Heterosigma carterae</name>
    <dbReference type="NCBI Taxonomy" id="2829"/>
    <lineage>
        <taxon>Eukaryota</taxon>
        <taxon>Sar</taxon>
        <taxon>Stramenopiles</taxon>
        <taxon>Ochrophyta</taxon>
        <taxon>Raphidophyceae</taxon>
        <taxon>Chattonellales</taxon>
        <taxon>Chattonellaceae</taxon>
        <taxon>Heterosigma</taxon>
    </lineage>
</organism>
<dbReference type="PROSITE" id="PS01214">
    <property type="entry name" value="UPF0016"/>
    <property type="match status" value="1"/>
</dbReference>
<proteinExistence type="inferred from homology"/>
<evidence type="ECO:0000256" key="2">
    <source>
        <dbReference type="ARBA" id="ARBA00009190"/>
    </source>
</evidence>
<evidence type="ECO:0000313" key="7">
    <source>
        <dbReference type="EMBL" id="CAE0655456.1"/>
    </source>
</evidence>
<dbReference type="InterPro" id="IPR049555">
    <property type="entry name" value="GDT1-like_CS"/>
</dbReference>
<feature type="chain" id="PRO_5030000182" description="GDT1 family protein" evidence="6">
    <location>
        <begin position="24"/>
        <end position="349"/>
    </location>
</feature>
<keyword evidence="6" id="KW-0732">Signal</keyword>
<feature type="transmembrane region" description="Helical" evidence="6">
    <location>
        <begin position="168"/>
        <end position="192"/>
    </location>
</feature>
<feature type="signal peptide" evidence="6">
    <location>
        <begin position="1"/>
        <end position="23"/>
    </location>
</feature>
<dbReference type="GO" id="GO:0032468">
    <property type="term" value="P:Golgi calcium ion homeostasis"/>
    <property type="evidence" value="ECO:0007669"/>
    <property type="project" value="TreeGrafter"/>
</dbReference>
<dbReference type="GO" id="GO:0005794">
    <property type="term" value="C:Golgi apparatus"/>
    <property type="evidence" value="ECO:0007669"/>
    <property type="project" value="TreeGrafter"/>
</dbReference>
<reference evidence="7" key="1">
    <citation type="submission" date="2021-01" db="EMBL/GenBank/DDBJ databases">
        <authorList>
            <person name="Corre E."/>
            <person name="Pelletier E."/>
            <person name="Niang G."/>
            <person name="Scheremetjew M."/>
            <person name="Finn R."/>
            <person name="Kale V."/>
            <person name="Holt S."/>
            <person name="Cochrane G."/>
            <person name="Meng A."/>
            <person name="Brown T."/>
            <person name="Cohen L."/>
        </authorList>
    </citation>
    <scope>NUCLEOTIDE SEQUENCE</scope>
    <source>
        <strain evidence="7">CCMP3107</strain>
    </source>
</reference>
<evidence type="ECO:0000256" key="3">
    <source>
        <dbReference type="ARBA" id="ARBA00022692"/>
    </source>
</evidence>
<dbReference type="InterPro" id="IPR001727">
    <property type="entry name" value="GDT1-like"/>
</dbReference>
<dbReference type="GO" id="GO:0016020">
    <property type="term" value="C:membrane"/>
    <property type="evidence" value="ECO:0007669"/>
    <property type="project" value="UniProtKB-SubCell"/>
</dbReference>
<dbReference type="PANTHER" id="PTHR12608">
    <property type="entry name" value="TRANSMEMBRANE PROTEIN HTP-1 RELATED"/>
    <property type="match status" value="1"/>
</dbReference>
<protein>
    <recommendedName>
        <fullName evidence="6">GDT1 family protein</fullName>
    </recommendedName>
</protein>
<keyword evidence="5 6" id="KW-0472">Membrane</keyword>
<comment type="similarity">
    <text evidence="2 6">Belongs to the GDT1 family.</text>
</comment>
<feature type="transmembrane region" description="Helical" evidence="6">
    <location>
        <begin position="296"/>
        <end position="321"/>
    </location>
</feature>
<evidence type="ECO:0000256" key="5">
    <source>
        <dbReference type="ARBA" id="ARBA00023136"/>
    </source>
</evidence>
<sequence>MMNFSFGSVVLVLFIVFLSSSSAFQSSFRQINRNTVAGRPAAVIPTKFSSLAMSDSLPIQKAPKSSIPNESVRSAKITLEKPSSKFSAAVNTCMLVAGVALVVAAFPMASMAIDGSTAIATIGTTAQAWNEQLTSSGFFQAFSLVFVSEIGDKTFFIAGLLAMKTSKFISFVGSVGALAVMSVLSVLIGQVFHQVPPELTQGLPLDDYAAVAAFLYFGLKTLKDAAALPSGDNSGVEEELEEAEEEVEAFQKAAADRGAGAPLALIAQTFGLVFAAEFGDRSFLTTIALGAAQNPFAVAAGAIAAHASATGVAVLSGAYLTKYISEKAVGYVAGALFLVFAATTALGVF</sequence>
<dbReference type="GO" id="GO:0032472">
    <property type="term" value="P:Golgi calcium ion transport"/>
    <property type="evidence" value="ECO:0007669"/>
    <property type="project" value="TreeGrafter"/>
</dbReference>
<evidence type="ECO:0000256" key="6">
    <source>
        <dbReference type="RuleBase" id="RU365102"/>
    </source>
</evidence>
<evidence type="ECO:0000256" key="1">
    <source>
        <dbReference type="ARBA" id="ARBA00004141"/>
    </source>
</evidence>
<dbReference type="GO" id="GO:0005384">
    <property type="term" value="F:manganese ion transmembrane transporter activity"/>
    <property type="evidence" value="ECO:0007669"/>
    <property type="project" value="TreeGrafter"/>
</dbReference>
<name>A0A6S9LQ96_HETAK</name>
<dbReference type="GO" id="GO:0015085">
    <property type="term" value="F:calcium ion transmembrane transporter activity"/>
    <property type="evidence" value="ECO:0007669"/>
    <property type="project" value="TreeGrafter"/>
</dbReference>